<accession>A0A5Q0Q7F5</accession>
<dbReference type="AlphaFoldDB" id="A0A5Q0Q7F5"/>
<feature type="transmembrane region" description="Helical" evidence="1">
    <location>
        <begin position="156"/>
        <end position="178"/>
    </location>
</feature>
<proteinExistence type="predicted"/>
<feature type="transmembrane region" description="Helical" evidence="1">
    <location>
        <begin position="126"/>
        <end position="144"/>
    </location>
</feature>
<evidence type="ECO:0000256" key="1">
    <source>
        <dbReference type="SAM" id="Phobius"/>
    </source>
</evidence>
<reference evidence="2 3" key="1">
    <citation type="submission" date="2019-10" db="EMBL/GenBank/DDBJ databases">
        <authorList>
            <person name="Dong K."/>
        </authorList>
    </citation>
    <scope>NUCLEOTIDE SEQUENCE [LARGE SCALE GENOMIC DNA]</scope>
    <source>
        <strain evidence="3">dk4302</strain>
    </source>
</reference>
<dbReference type="EMBL" id="CP045652">
    <property type="protein sequence ID" value="QGA25039.1"/>
    <property type="molecule type" value="Genomic_DNA"/>
</dbReference>
<dbReference type="KEGG" id="sphe:GFH32_01295"/>
<keyword evidence="1" id="KW-1133">Transmembrane helix</keyword>
<dbReference type="Proteomes" id="UP000326921">
    <property type="component" value="Chromosome"/>
</dbReference>
<keyword evidence="1" id="KW-0812">Transmembrane</keyword>
<gene>
    <name evidence="2" type="ORF">GFH32_01295</name>
</gene>
<organism evidence="2 3">
    <name type="scientific">Sphingobacterium zhuxiongii</name>
    <dbReference type="NCBI Taxonomy" id="2662364"/>
    <lineage>
        <taxon>Bacteria</taxon>
        <taxon>Pseudomonadati</taxon>
        <taxon>Bacteroidota</taxon>
        <taxon>Sphingobacteriia</taxon>
        <taxon>Sphingobacteriales</taxon>
        <taxon>Sphingobacteriaceae</taxon>
        <taxon>Sphingobacterium</taxon>
    </lineage>
</organism>
<dbReference type="RefSeq" id="WP_153509360.1">
    <property type="nucleotide sequence ID" value="NZ_CP045652.1"/>
</dbReference>
<feature type="transmembrane region" description="Helical" evidence="1">
    <location>
        <begin position="70"/>
        <end position="91"/>
    </location>
</feature>
<sequence length="207" mass="24873">MDELDFLKQHWKKDDDFPKVDKEGIRKMLHNSSSSIVKWIFYISLIELFVGLALNFFIPSDSNSEFDSELFTLFEYILSGIFYIIVAYFIFKFFSAYRSIKNTNNTKVLLHDILETRKAVDQYIRFNIYYISFISVLVTISMFFEDHIFERSWGEALFMVIAISIVMLLVMLVFLWIVKLYYKLLYRRLVNKLNKNYEELVKLDEEE</sequence>
<evidence type="ECO:0000313" key="2">
    <source>
        <dbReference type="EMBL" id="QGA25039.1"/>
    </source>
</evidence>
<evidence type="ECO:0008006" key="4">
    <source>
        <dbReference type="Google" id="ProtNLM"/>
    </source>
</evidence>
<protein>
    <recommendedName>
        <fullName evidence="4">Beta-carotene 15,15'-monooxygenase</fullName>
    </recommendedName>
</protein>
<evidence type="ECO:0000313" key="3">
    <source>
        <dbReference type="Proteomes" id="UP000326921"/>
    </source>
</evidence>
<keyword evidence="3" id="KW-1185">Reference proteome</keyword>
<keyword evidence="1" id="KW-0472">Membrane</keyword>
<feature type="transmembrane region" description="Helical" evidence="1">
    <location>
        <begin position="36"/>
        <end position="58"/>
    </location>
</feature>
<name>A0A5Q0Q7F5_9SPHI</name>